<accession>A0A8H8D2V0</accession>
<dbReference type="VEuPathDB" id="FungiDB:I7I52_09177"/>
<comment type="caution">
    <text evidence="2">The sequence shown here is derived from an EMBL/GenBank/DDBJ whole genome shotgun (WGS) entry which is preliminary data.</text>
</comment>
<feature type="chain" id="PRO_5034166054" description="Secreted protein" evidence="1">
    <location>
        <begin position="21"/>
        <end position="75"/>
    </location>
</feature>
<sequence length="75" mass="8796">MPFCLSFMSPFFLFLFFLQAGPYWISTFQSSQCTRPIMCMNLAHCMVDPVQHTLNVHNFPCPWSLFCFFWASNGK</sequence>
<evidence type="ECO:0000313" key="2">
    <source>
        <dbReference type="EMBL" id="KAG5299014.1"/>
    </source>
</evidence>
<proteinExistence type="predicted"/>
<name>A0A8H8D2V0_AJECA</name>
<evidence type="ECO:0000313" key="3">
    <source>
        <dbReference type="Proteomes" id="UP000670092"/>
    </source>
</evidence>
<dbReference type="Proteomes" id="UP000670092">
    <property type="component" value="Unassembled WGS sequence"/>
</dbReference>
<evidence type="ECO:0008006" key="4">
    <source>
        <dbReference type="Google" id="ProtNLM"/>
    </source>
</evidence>
<dbReference type="EMBL" id="JAEVHI010000002">
    <property type="protein sequence ID" value="KAG5299014.1"/>
    <property type="molecule type" value="Genomic_DNA"/>
</dbReference>
<evidence type="ECO:0000256" key="1">
    <source>
        <dbReference type="SAM" id="SignalP"/>
    </source>
</evidence>
<organism evidence="2 3">
    <name type="scientific">Ajellomyces capsulatus</name>
    <name type="common">Darling's disease fungus</name>
    <name type="synonym">Histoplasma capsulatum</name>
    <dbReference type="NCBI Taxonomy" id="5037"/>
    <lineage>
        <taxon>Eukaryota</taxon>
        <taxon>Fungi</taxon>
        <taxon>Dikarya</taxon>
        <taxon>Ascomycota</taxon>
        <taxon>Pezizomycotina</taxon>
        <taxon>Eurotiomycetes</taxon>
        <taxon>Eurotiomycetidae</taxon>
        <taxon>Onygenales</taxon>
        <taxon>Ajellomycetaceae</taxon>
        <taxon>Histoplasma</taxon>
    </lineage>
</organism>
<feature type="signal peptide" evidence="1">
    <location>
        <begin position="1"/>
        <end position="20"/>
    </location>
</feature>
<gene>
    <name evidence="2" type="ORF">I7I52_09177</name>
</gene>
<reference evidence="2 3" key="1">
    <citation type="submission" date="2021-01" db="EMBL/GenBank/DDBJ databases">
        <title>Chromosome-level genome assembly of a human fungal pathogen reveals clustering of transcriptionally co-regulated genes.</title>
        <authorList>
            <person name="Voorhies M."/>
            <person name="Cohen S."/>
            <person name="Shea T.P."/>
            <person name="Petrus S."/>
            <person name="Munoz J.F."/>
            <person name="Poplawski S."/>
            <person name="Goldman W.E."/>
            <person name="Michael T."/>
            <person name="Cuomo C.A."/>
            <person name="Sil A."/>
            <person name="Beyhan S."/>
        </authorList>
    </citation>
    <scope>NUCLEOTIDE SEQUENCE [LARGE SCALE GENOMIC DNA]</scope>
    <source>
        <strain evidence="2 3">G184AR</strain>
    </source>
</reference>
<dbReference type="AlphaFoldDB" id="A0A8H8D2V0"/>
<protein>
    <recommendedName>
        <fullName evidence="4">Secreted protein</fullName>
    </recommendedName>
</protein>
<keyword evidence="1" id="KW-0732">Signal</keyword>